<dbReference type="SUPFAM" id="SSF50685">
    <property type="entry name" value="Barwin-like endoglucanases"/>
    <property type="match status" value="1"/>
</dbReference>
<evidence type="ECO:0000256" key="3">
    <source>
        <dbReference type="SAM" id="SignalP"/>
    </source>
</evidence>
<dbReference type="RefSeq" id="XP_062878992.1">
    <property type="nucleotide sequence ID" value="XM_063022922.1"/>
</dbReference>
<dbReference type="Pfam" id="PF03330">
    <property type="entry name" value="DPBB_1"/>
    <property type="match status" value="1"/>
</dbReference>
<dbReference type="AlphaFoldDB" id="A0AAX4HDZ1"/>
<organism evidence="5 6">
    <name type="scientific">Australozyma saopauloensis</name>
    <dbReference type="NCBI Taxonomy" id="291208"/>
    <lineage>
        <taxon>Eukaryota</taxon>
        <taxon>Fungi</taxon>
        <taxon>Dikarya</taxon>
        <taxon>Ascomycota</taxon>
        <taxon>Saccharomycotina</taxon>
        <taxon>Pichiomycetes</taxon>
        <taxon>Metschnikowiaceae</taxon>
        <taxon>Australozyma</taxon>
    </lineage>
</organism>
<dbReference type="GeneID" id="88175032"/>
<dbReference type="InterPro" id="IPR051477">
    <property type="entry name" value="Expansin_CellWall"/>
</dbReference>
<reference evidence="5 6" key="1">
    <citation type="submission" date="2023-10" db="EMBL/GenBank/DDBJ databases">
        <title>Draft Genome Sequence of Candida saopaulonensis from a very Premature Infant with Sepsis.</title>
        <authorList>
            <person name="Ning Y."/>
            <person name="Dai R."/>
            <person name="Xiao M."/>
            <person name="Xu Y."/>
            <person name="Yan Q."/>
            <person name="Zhang L."/>
        </authorList>
    </citation>
    <scope>NUCLEOTIDE SEQUENCE [LARGE SCALE GENOMIC DNA]</scope>
    <source>
        <strain evidence="5 6">19XY460</strain>
    </source>
</reference>
<keyword evidence="1 3" id="KW-0732">Signal</keyword>
<dbReference type="CDD" id="cd22191">
    <property type="entry name" value="DPBB_RlpA_EXP_N-like"/>
    <property type="match status" value="1"/>
</dbReference>
<evidence type="ECO:0000256" key="2">
    <source>
        <dbReference type="SAM" id="MobiDB-lite"/>
    </source>
</evidence>
<dbReference type="EMBL" id="CP138898">
    <property type="protein sequence ID" value="WPK26611.1"/>
    <property type="molecule type" value="Genomic_DNA"/>
</dbReference>
<feature type="signal peptide" evidence="3">
    <location>
        <begin position="1"/>
        <end position="18"/>
    </location>
</feature>
<dbReference type="Proteomes" id="UP001338582">
    <property type="component" value="Chromosome 5"/>
</dbReference>
<dbReference type="KEGG" id="asau:88175032"/>
<dbReference type="Gene3D" id="2.40.40.10">
    <property type="entry name" value="RlpA-like domain"/>
    <property type="match status" value="1"/>
</dbReference>
<evidence type="ECO:0000313" key="6">
    <source>
        <dbReference type="Proteomes" id="UP001338582"/>
    </source>
</evidence>
<name>A0AAX4HDZ1_9ASCO</name>
<feature type="region of interest" description="Disordered" evidence="2">
    <location>
        <begin position="50"/>
        <end position="123"/>
    </location>
</feature>
<protein>
    <recommendedName>
        <fullName evidence="4">RlpA-like protein double-psi beta-barrel domain-containing protein</fullName>
    </recommendedName>
</protein>
<dbReference type="InterPro" id="IPR009009">
    <property type="entry name" value="RlpA-like_DPBB"/>
</dbReference>
<evidence type="ECO:0000313" key="5">
    <source>
        <dbReference type="EMBL" id="WPK26611.1"/>
    </source>
</evidence>
<feature type="chain" id="PRO_5043802799" description="RlpA-like protein double-psi beta-barrel domain-containing protein" evidence="3">
    <location>
        <begin position="19"/>
        <end position="230"/>
    </location>
</feature>
<sequence>MRFTYLPAALAVLKAVNASPVPFIEWVTVTKFITESYGYEKYTEVFPQTSIETPSTTPSATTTPTSTIPATTPTTSSTPTTPTTTSTTPTTTSTTPTTTSTTPTTTSTAPTITTSSASSSPTPATFDIFNGQGTYYDTGLGACGIVNVDTDYIVALSHELFDQYTPGGNPNRNTLCGRKINAQYQGKSVQVTVTDRCEACKYYDLDFSPSAFLQLADQSLGRIDITWDWA</sequence>
<gene>
    <name evidence="5" type="ORF">PUMCH_003969</name>
</gene>
<feature type="domain" description="RlpA-like protein double-psi beta-barrel" evidence="4">
    <location>
        <begin position="176"/>
        <end position="226"/>
    </location>
</feature>
<feature type="compositionally biased region" description="Low complexity" evidence="2">
    <location>
        <begin position="53"/>
        <end position="123"/>
    </location>
</feature>
<evidence type="ECO:0000259" key="4">
    <source>
        <dbReference type="Pfam" id="PF03330"/>
    </source>
</evidence>
<evidence type="ECO:0000256" key="1">
    <source>
        <dbReference type="ARBA" id="ARBA00022729"/>
    </source>
</evidence>
<dbReference type="PANTHER" id="PTHR31836:SF28">
    <property type="entry name" value="SRCR DOMAIN-CONTAINING PROTEIN-RELATED"/>
    <property type="match status" value="1"/>
</dbReference>
<accession>A0AAX4HDZ1</accession>
<dbReference type="PANTHER" id="PTHR31836">
    <property type="match status" value="1"/>
</dbReference>
<dbReference type="InterPro" id="IPR036908">
    <property type="entry name" value="RlpA-like_sf"/>
</dbReference>
<keyword evidence="6" id="KW-1185">Reference proteome</keyword>
<proteinExistence type="predicted"/>